<dbReference type="OrthoDB" id="6156857at2759"/>
<proteinExistence type="predicted"/>
<dbReference type="Proteomes" id="UP000215902">
    <property type="component" value="Unassembled WGS sequence"/>
</dbReference>
<dbReference type="PANTHER" id="PTHR46137">
    <property type="entry name" value="OS05G0310600 PROTEIN"/>
    <property type="match status" value="1"/>
</dbReference>
<gene>
    <name evidence="2" type="ORF">BOX15_Mlig032654g1</name>
</gene>
<accession>A0A267GMQ0</accession>
<dbReference type="Pfam" id="PF04970">
    <property type="entry name" value="LRAT"/>
    <property type="match status" value="1"/>
</dbReference>
<reference evidence="2 3" key="1">
    <citation type="submission" date="2017-06" db="EMBL/GenBank/DDBJ databases">
        <title>A platform for efficient transgenesis in Macrostomum lignano, a flatworm model organism for stem cell research.</title>
        <authorList>
            <person name="Berezikov E."/>
        </authorList>
    </citation>
    <scope>NUCLEOTIDE SEQUENCE [LARGE SCALE GENOMIC DNA]</scope>
    <source>
        <strain evidence="2">DV1</strain>
        <tissue evidence="2">Whole organism</tissue>
    </source>
</reference>
<protein>
    <recommendedName>
        <fullName evidence="1">LRAT domain-containing protein</fullName>
    </recommendedName>
</protein>
<feature type="domain" description="LRAT" evidence="1">
    <location>
        <begin position="328"/>
        <end position="449"/>
    </location>
</feature>
<evidence type="ECO:0000313" key="3">
    <source>
        <dbReference type="Proteomes" id="UP000215902"/>
    </source>
</evidence>
<feature type="non-terminal residue" evidence="2">
    <location>
        <position position="1"/>
    </location>
</feature>
<dbReference type="Gene3D" id="3.90.1720.10">
    <property type="entry name" value="endopeptidase domain like (from Nostoc punctiforme)"/>
    <property type="match status" value="1"/>
</dbReference>
<evidence type="ECO:0000259" key="1">
    <source>
        <dbReference type="PROSITE" id="PS51934"/>
    </source>
</evidence>
<dbReference type="PANTHER" id="PTHR46137:SF3">
    <property type="entry name" value="OS05G0310600 PROTEIN"/>
    <property type="match status" value="1"/>
</dbReference>
<keyword evidence="3" id="KW-1185">Reference proteome</keyword>
<dbReference type="InterPro" id="IPR007053">
    <property type="entry name" value="LRAT_dom"/>
</dbReference>
<dbReference type="EMBL" id="NIVC01000237">
    <property type="protein sequence ID" value="PAA87291.1"/>
    <property type="molecule type" value="Genomic_DNA"/>
</dbReference>
<sequence>SMHRSVSDSATLLSHPHQSLRPASQRYFICLCGNLDPEKFVKIERFNPARDSIANTFVRVCKCCEFPVAEREGYAYCPMCNHELPGSFRRLNLQPGNRLTLCLLCDSAVPTDRIENFFNLLDHQMAQLESVADASPAADFQCPQCCTGRLKFSLELAGPQQPLVEASASALKLMAACSACEAVFALLDETSSPAATGAAQNGCQGDAEAIDTSLDSIVAPYLCDRCPGASFDRLHPVDHRRGGNSVSAAKASPALAAAEADSHYESLFCTGCQLAIPLYVSSQARGPATLAELRRVVAPRYSTGEAGLPHERQRITSVDQLSPGDHVCYPRQGGVYWHHGIVTSVDLEGKSYQVLHYSNYTEARSDTWQSWLQWLRIGRSKGVVREDRMDLAKEPETHRLVYHSLDCFSPEQVVWRARSQAKQANYHLIGENCEHLAVWSKSGEARSLQVEQIRQLCYRLGQHLLALRTKAAAATDTFVKLAAADSLTAVLKLRQSLADLIDRRISALVFSRRLWRALIRQAVVLATSTMLHLAVGSGPGRSAVEPIAKFLGGAVGDTVADMVLPAEAGSSPAAAISAN</sequence>
<comment type="caution">
    <text evidence="2">The sequence shown here is derived from an EMBL/GenBank/DDBJ whole genome shotgun (WGS) entry which is preliminary data.</text>
</comment>
<name>A0A267GMQ0_9PLAT</name>
<evidence type="ECO:0000313" key="2">
    <source>
        <dbReference type="EMBL" id="PAA87291.1"/>
    </source>
</evidence>
<dbReference type="PROSITE" id="PS51934">
    <property type="entry name" value="LRAT"/>
    <property type="match status" value="1"/>
</dbReference>
<organism evidence="2 3">
    <name type="scientific">Macrostomum lignano</name>
    <dbReference type="NCBI Taxonomy" id="282301"/>
    <lineage>
        <taxon>Eukaryota</taxon>
        <taxon>Metazoa</taxon>
        <taxon>Spiralia</taxon>
        <taxon>Lophotrochozoa</taxon>
        <taxon>Platyhelminthes</taxon>
        <taxon>Rhabditophora</taxon>
        <taxon>Macrostomorpha</taxon>
        <taxon>Macrostomida</taxon>
        <taxon>Macrostomidae</taxon>
        <taxon>Macrostomum</taxon>
    </lineage>
</organism>
<dbReference type="AlphaFoldDB" id="A0A267GMQ0"/>